<organism evidence="1">
    <name type="scientific">marine sediment metagenome</name>
    <dbReference type="NCBI Taxonomy" id="412755"/>
    <lineage>
        <taxon>unclassified sequences</taxon>
        <taxon>metagenomes</taxon>
        <taxon>ecological metagenomes</taxon>
    </lineage>
</organism>
<comment type="caution">
    <text evidence="1">The sequence shown here is derived from an EMBL/GenBank/DDBJ whole genome shotgun (WGS) entry which is preliminary data.</text>
</comment>
<protein>
    <recommendedName>
        <fullName evidence="2">Phage terminase large subunit N-terminal domain-containing protein</fullName>
    </recommendedName>
</protein>
<evidence type="ECO:0000313" key="1">
    <source>
        <dbReference type="EMBL" id="KKK65504.1"/>
    </source>
</evidence>
<gene>
    <name evidence="1" type="ORF">LCGC14_2973470</name>
</gene>
<proteinExistence type="predicted"/>
<reference evidence="1" key="1">
    <citation type="journal article" date="2015" name="Nature">
        <title>Complex archaea that bridge the gap between prokaryotes and eukaryotes.</title>
        <authorList>
            <person name="Spang A."/>
            <person name="Saw J.H."/>
            <person name="Jorgensen S.L."/>
            <person name="Zaremba-Niedzwiedzka K."/>
            <person name="Martijn J."/>
            <person name="Lind A.E."/>
            <person name="van Eijk R."/>
            <person name="Schleper C."/>
            <person name="Guy L."/>
            <person name="Ettema T.J."/>
        </authorList>
    </citation>
    <scope>NUCLEOTIDE SEQUENCE</scope>
</reference>
<dbReference type="InterPro" id="IPR027417">
    <property type="entry name" value="P-loop_NTPase"/>
</dbReference>
<evidence type="ECO:0008006" key="2">
    <source>
        <dbReference type="Google" id="ProtNLM"/>
    </source>
</evidence>
<dbReference type="Gene3D" id="3.30.420.280">
    <property type="match status" value="1"/>
</dbReference>
<dbReference type="EMBL" id="LAZR01060523">
    <property type="protein sequence ID" value="KKK65504.1"/>
    <property type="molecule type" value="Genomic_DNA"/>
</dbReference>
<feature type="non-terminal residue" evidence="1">
    <location>
        <position position="345"/>
    </location>
</feature>
<dbReference type="AlphaFoldDB" id="A0A0F8ZGD9"/>
<dbReference type="Gene3D" id="3.40.50.300">
    <property type="entry name" value="P-loop containing nucleotide triphosphate hydrolases"/>
    <property type="match status" value="1"/>
</dbReference>
<sequence>MPCSCCSALGHPCVKCGEDRWHTVVKPFERAVCDNCGLLPVATMPGPQEDFVLSRAEHPAFLGGRGSAKTSAGILKMWTYVHAHPGANGAISFPTYTDIERIFLPEMEKFFGELKGTEWVYQEKKKQLVFPTLGCRAFMLSAEEPDQGRGLNLAWFWMEEVGVGGGHKPLFFILQPALRQFGDDYDAYQGWITSTPKVQYPWLKEIWGDGVHPITGEEIEDRDEYPIFPARTIDNPCLPKKRMQRLIREWGDSRMAQQELEGKFISVEGIVFPELREDIHLRTPPPDHEFIATVGGLDFGDASPTALLELKMDRSRKIWITREFYKRNATDDDWIKVAAEWNLPL</sequence>
<name>A0A0F8ZGD9_9ZZZZ</name>
<accession>A0A0F8ZGD9</accession>